<dbReference type="SUPFAM" id="SSF47413">
    <property type="entry name" value="lambda repressor-like DNA-binding domains"/>
    <property type="match status" value="1"/>
</dbReference>
<dbReference type="InterPro" id="IPR001387">
    <property type="entry name" value="Cro/C1-type_HTH"/>
</dbReference>
<gene>
    <name evidence="2" type="ORF">SAV31267_006740</name>
</gene>
<dbReference type="InterPro" id="IPR010982">
    <property type="entry name" value="Lambda_DNA-bd_dom_sf"/>
</dbReference>
<dbReference type="InterPro" id="IPR041413">
    <property type="entry name" value="MLTR_LBD"/>
</dbReference>
<dbReference type="Pfam" id="PF17765">
    <property type="entry name" value="MLTR_LBD"/>
    <property type="match status" value="1"/>
</dbReference>
<evidence type="ECO:0000313" key="3">
    <source>
        <dbReference type="Proteomes" id="UP000299211"/>
    </source>
</evidence>
<dbReference type="GO" id="GO:0003677">
    <property type="term" value="F:DNA binding"/>
    <property type="evidence" value="ECO:0007669"/>
    <property type="project" value="InterPro"/>
</dbReference>
<dbReference type="Pfam" id="PF13560">
    <property type="entry name" value="HTH_31"/>
    <property type="match status" value="1"/>
</dbReference>
<dbReference type="Gene3D" id="1.10.260.40">
    <property type="entry name" value="lambda repressor-like DNA-binding domains"/>
    <property type="match status" value="1"/>
</dbReference>
<comment type="caution">
    <text evidence="2">The sequence shown here is derived from an EMBL/GenBank/DDBJ whole genome shotgun (WGS) entry which is preliminary data.</text>
</comment>
<name>A0A4D4MI32_STRAX</name>
<sequence length="316" mass="35411">MRESWVKRAPLRPHHKVVRRPNLDTMDTDKGPAAENALGGFLRARRAQLRPEDTGLRTSGRRRVPGLRREEVATLAGVSTDYYMRLEQGRERHPSQQILEAVARALRLDDEAVAHLYRVATPSTRRTRRAPRVERVAPHLRRLLDTWSDTPAFVLGHALDILARNRLAAALYAGFAHSDNLLRMTFLDPAAHHFYRDWEHAAESCVATLRRAAGIDAEDPRLWELVGELSMKNADFRVLWARHDVRGKTREAKLFHHAQVGDLELHYEAFTVNSAPSQQLIVYQAEPGGTSADALALLGSLSAGPVPAQDSTKSAD</sequence>
<dbReference type="Proteomes" id="UP000299211">
    <property type="component" value="Unassembled WGS sequence"/>
</dbReference>
<dbReference type="PANTHER" id="PTHR35010">
    <property type="entry name" value="BLL4672 PROTEIN-RELATED"/>
    <property type="match status" value="1"/>
</dbReference>
<evidence type="ECO:0000313" key="2">
    <source>
        <dbReference type="EMBL" id="GDY71189.1"/>
    </source>
</evidence>
<dbReference type="AlphaFoldDB" id="A0A4D4MI32"/>
<dbReference type="EMBL" id="BJHY01000001">
    <property type="protein sequence ID" value="GDY71189.1"/>
    <property type="molecule type" value="Genomic_DNA"/>
</dbReference>
<protein>
    <submittedName>
        <fullName evidence="2">Transcriptional regulator</fullName>
    </submittedName>
</protein>
<evidence type="ECO:0000259" key="1">
    <source>
        <dbReference type="PROSITE" id="PS50943"/>
    </source>
</evidence>
<dbReference type="SMART" id="SM00530">
    <property type="entry name" value="HTH_XRE"/>
    <property type="match status" value="1"/>
</dbReference>
<dbReference type="Gene3D" id="3.30.450.180">
    <property type="match status" value="1"/>
</dbReference>
<organism evidence="2 3">
    <name type="scientific">Streptomyces avermitilis</name>
    <dbReference type="NCBI Taxonomy" id="33903"/>
    <lineage>
        <taxon>Bacteria</taxon>
        <taxon>Bacillati</taxon>
        <taxon>Actinomycetota</taxon>
        <taxon>Actinomycetes</taxon>
        <taxon>Kitasatosporales</taxon>
        <taxon>Streptomycetaceae</taxon>
        <taxon>Streptomyces</taxon>
    </lineage>
</organism>
<reference evidence="2 3" key="1">
    <citation type="submission" date="2019-04" db="EMBL/GenBank/DDBJ databases">
        <title>Draft genome sequences of Streptomyces avermitilis ATCC 31267.</title>
        <authorList>
            <person name="Komaki H."/>
            <person name="Tamura T."/>
            <person name="Hosoyama A."/>
        </authorList>
    </citation>
    <scope>NUCLEOTIDE SEQUENCE [LARGE SCALE GENOMIC DNA]</scope>
    <source>
        <strain evidence="2 3">ATCC 31267</strain>
    </source>
</reference>
<dbReference type="CDD" id="cd00093">
    <property type="entry name" value="HTH_XRE"/>
    <property type="match status" value="1"/>
</dbReference>
<feature type="domain" description="HTH cro/C1-type" evidence="1">
    <location>
        <begin position="66"/>
        <end position="113"/>
    </location>
</feature>
<accession>A0A4D4MI32</accession>
<proteinExistence type="predicted"/>
<dbReference type="PANTHER" id="PTHR35010:SF2">
    <property type="entry name" value="BLL4672 PROTEIN"/>
    <property type="match status" value="1"/>
</dbReference>
<dbReference type="PROSITE" id="PS50943">
    <property type="entry name" value="HTH_CROC1"/>
    <property type="match status" value="1"/>
</dbReference>